<dbReference type="Proteomes" id="UP000789595">
    <property type="component" value="Unassembled WGS sequence"/>
</dbReference>
<reference evidence="3" key="1">
    <citation type="submission" date="2021-11" db="EMBL/GenBank/DDBJ databases">
        <authorList>
            <consortium name="Genoscope - CEA"/>
            <person name="William W."/>
        </authorList>
    </citation>
    <scope>NUCLEOTIDE SEQUENCE</scope>
</reference>
<feature type="chain" id="PRO_5035156126" evidence="2">
    <location>
        <begin position="22"/>
        <end position="214"/>
    </location>
</feature>
<gene>
    <name evidence="3" type="ORF">PECAL_1P34420</name>
</gene>
<comment type="caution">
    <text evidence="3">The sequence shown here is derived from an EMBL/GenBank/DDBJ whole genome shotgun (WGS) entry which is preliminary data.</text>
</comment>
<evidence type="ECO:0000256" key="1">
    <source>
        <dbReference type="SAM" id="MobiDB-lite"/>
    </source>
</evidence>
<dbReference type="OrthoDB" id="10543463at2759"/>
<protein>
    <submittedName>
        <fullName evidence="3">Uncharacterized protein</fullName>
    </submittedName>
</protein>
<sequence length="214" mass="23005">MTRIIVVLACAASAFTPPTQPRPRTQLAAGFGKTTKSKDKAVQIKGAPKPMDKQWDNYFALKDADGEIREVWLTTPGGDKPLPLGFVAAKKDGSPKEAVALQKKLIMWCAEGLHPRLSPFLRGKMKDGQAKLELNLCKVRELSEEEAKKEEEAGDPLAGGIGPGGPLDPLGPVRAPPSLKAADVGFMPFKSPIDGEQAALRKPSKREMSNGVVR</sequence>
<dbReference type="AlphaFoldDB" id="A0A8J2SCJ7"/>
<keyword evidence="4" id="KW-1185">Reference proteome</keyword>
<feature type="signal peptide" evidence="2">
    <location>
        <begin position="1"/>
        <end position="21"/>
    </location>
</feature>
<dbReference type="EMBL" id="CAKKNE010000001">
    <property type="protein sequence ID" value="CAH0366927.1"/>
    <property type="molecule type" value="Genomic_DNA"/>
</dbReference>
<evidence type="ECO:0000256" key="2">
    <source>
        <dbReference type="SAM" id="SignalP"/>
    </source>
</evidence>
<name>A0A8J2SCJ7_9STRA</name>
<evidence type="ECO:0000313" key="3">
    <source>
        <dbReference type="EMBL" id="CAH0366927.1"/>
    </source>
</evidence>
<feature type="region of interest" description="Disordered" evidence="1">
    <location>
        <begin position="194"/>
        <end position="214"/>
    </location>
</feature>
<keyword evidence="2" id="KW-0732">Signal</keyword>
<accession>A0A8J2SCJ7</accession>
<organism evidence="3 4">
    <name type="scientific">Pelagomonas calceolata</name>
    <dbReference type="NCBI Taxonomy" id="35677"/>
    <lineage>
        <taxon>Eukaryota</taxon>
        <taxon>Sar</taxon>
        <taxon>Stramenopiles</taxon>
        <taxon>Ochrophyta</taxon>
        <taxon>Pelagophyceae</taxon>
        <taxon>Pelagomonadales</taxon>
        <taxon>Pelagomonadaceae</taxon>
        <taxon>Pelagomonas</taxon>
    </lineage>
</organism>
<proteinExistence type="predicted"/>
<feature type="region of interest" description="Disordered" evidence="1">
    <location>
        <begin position="145"/>
        <end position="176"/>
    </location>
</feature>
<evidence type="ECO:0000313" key="4">
    <source>
        <dbReference type="Proteomes" id="UP000789595"/>
    </source>
</evidence>